<reference evidence="3" key="1">
    <citation type="submission" date="2017-12" db="EMBL/GenBank/DDBJ databases">
        <authorList>
            <consortium name="DOE Joint Genome Institute"/>
            <person name="Mondo S.J."/>
            <person name="Kjaerbolling I."/>
            <person name="Vesth T.C."/>
            <person name="Frisvad J.C."/>
            <person name="Nybo J.L."/>
            <person name="Theobald S."/>
            <person name="Kuo A."/>
            <person name="Bowyer P."/>
            <person name="Matsuda Y."/>
            <person name="Lyhne E.K."/>
            <person name="Kogle M.E."/>
            <person name="Clum A."/>
            <person name="Lipzen A."/>
            <person name="Salamov A."/>
            <person name="Ngan C.Y."/>
            <person name="Daum C."/>
            <person name="Chiniquy J."/>
            <person name="Barry K."/>
            <person name="LaButti K."/>
            <person name="Haridas S."/>
            <person name="Simmons B.A."/>
            <person name="Magnuson J.K."/>
            <person name="Mortensen U.H."/>
            <person name="Larsen T.O."/>
            <person name="Grigoriev I.V."/>
            <person name="Baker S.E."/>
            <person name="Andersen M.R."/>
            <person name="Nordberg H.P."/>
            <person name="Cantor M.N."/>
            <person name="Hua S.X."/>
        </authorList>
    </citation>
    <scope>NUCLEOTIDE SEQUENCE [LARGE SCALE GENOMIC DNA]</scope>
    <source>
        <strain evidence="3">IBT 19404</strain>
    </source>
</reference>
<dbReference type="AlphaFoldDB" id="A0A2J5HF19"/>
<feature type="transmembrane region" description="Helical" evidence="1">
    <location>
        <begin position="50"/>
        <end position="70"/>
    </location>
</feature>
<keyword evidence="1" id="KW-0812">Transmembrane</keyword>
<keyword evidence="3" id="KW-1185">Reference proteome</keyword>
<evidence type="ECO:0000256" key="1">
    <source>
        <dbReference type="SAM" id="Phobius"/>
    </source>
</evidence>
<dbReference type="Proteomes" id="UP000235023">
    <property type="component" value="Unassembled WGS sequence"/>
</dbReference>
<keyword evidence="1" id="KW-1133">Transmembrane helix</keyword>
<organism evidence="2 3">
    <name type="scientific">Aspergillus taichungensis</name>
    <dbReference type="NCBI Taxonomy" id="482145"/>
    <lineage>
        <taxon>Eukaryota</taxon>
        <taxon>Fungi</taxon>
        <taxon>Dikarya</taxon>
        <taxon>Ascomycota</taxon>
        <taxon>Pezizomycotina</taxon>
        <taxon>Eurotiomycetes</taxon>
        <taxon>Eurotiomycetidae</taxon>
        <taxon>Eurotiales</taxon>
        <taxon>Aspergillaceae</taxon>
        <taxon>Aspergillus</taxon>
        <taxon>Aspergillus subgen. Circumdati</taxon>
    </lineage>
</organism>
<proteinExistence type="predicted"/>
<evidence type="ECO:0000313" key="2">
    <source>
        <dbReference type="EMBL" id="PLN75391.1"/>
    </source>
</evidence>
<keyword evidence="1" id="KW-0472">Membrane</keyword>
<dbReference type="EMBL" id="KZ559651">
    <property type="protein sequence ID" value="PLN75391.1"/>
    <property type="molecule type" value="Genomic_DNA"/>
</dbReference>
<evidence type="ECO:0000313" key="3">
    <source>
        <dbReference type="Proteomes" id="UP000235023"/>
    </source>
</evidence>
<name>A0A2J5HF19_9EURO</name>
<accession>A0A2J5HF19</accession>
<protein>
    <submittedName>
        <fullName evidence="2">Uncharacterized protein</fullName>
    </submittedName>
</protein>
<sequence length="77" mass="8863">MLACFQPVQIAFLSIALYSVSSHSRATFSCSTFAITVPNQSLKRFDLFPPTYLFILFVFFIFAVDGEWWVEQKINIC</sequence>
<gene>
    <name evidence="2" type="ORF">BDW42DRAFT_38953</name>
</gene>